<dbReference type="CDD" id="cd08502">
    <property type="entry name" value="PBP2_NikA_DppA_OppA_like_16"/>
    <property type="match status" value="1"/>
</dbReference>
<evidence type="ECO:0000259" key="4">
    <source>
        <dbReference type="Pfam" id="PF00496"/>
    </source>
</evidence>
<dbReference type="Proteomes" id="UP001324595">
    <property type="component" value="Unassembled WGS sequence"/>
</dbReference>
<evidence type="ECO:0000313" key="6">
    <source>
        <dbReference type="Proteomes" id="UP001324595"/>
    </source>
</evidence>
<feature type="signal peptide" evidence="3">
    <location>
        <begin position="1"/>
        <end position="25"/>
    </location>
</feature>
<dbReference type="SUPFAM" id="SSF53850">
    <property type="entry name" value="Periplasmic binding protein-like II"/>
    <property type="match status" value="1"/>
</dbReference>
<dbReference type="PROSITE" id="PS51318">
    <property type="entry name" value="TAT"/>
    <property type="match status" value="1"/>
</dbReference>
<dbReference type="InterPro" id="IPR006311">
    <property type="entry name" value="TAT_signal"/>
</dbReference>
<dbReference type="Gene3D" id="3.40.190.10">
    <property type="entry name" value="Periplasmic binding protein-like II"/>
    <property type="match status" value="1"/>
</dbReference>
<dbReference type="PANTHER" id="PTHR30290:SF38">
    <property type="entry name" value="D,D-DIPEPTIDE-BINDING PERIPLASMIC PROTEIN DDPA-RELATED"/>
    <property type="match status" value="1"/>
</dbReference>
<dbReference type="EMBL" id="JAXUBE010000004">
    <property type="protein sequence ID" value="MEB2662203.1"/>
    <property type="molecule type" value="Genomic_DNA"/>
</dbReference>
<organism evidence="5 6">
    <name type="scientific">Bordetella parapertussis</name>
    <dbReference type="NCBI Taxonomy" id="519"/>
    <lineage>
        <taxon>Bacteria</taxon>
        <taxon>Pseudomonadati</taxon>
        <taxon>Pseudomonadota</taxon>
        <taxon>Betaproteobacteria</taxon>
        <taxon>Burkholderiales</taxon>
        <taxon>Alcaligenaceae</taxon>
        <taxon>Bordetella</taxon>
    </lineage>
</organism>
<dbReference type="InterPro" id="IPR039424">
    <property type="entry name" value="SBP_5"/>
</dbReference>
<evidence type="ECO:0000256" key="2">
    <source>
        <dbReference type="ARBA" id="ARBA00022729"/>
    </source>
</evidence>
<reference evidence="5 6" key="1">
    <citation type="submission" date="2023-12" db="EMBL/GenBank/DDBJ databases">
        <title>Draft Genome Sequences of Bordetella parapertussis clinical Isolates from Colombia, 2023.</title>
        <authorList>
            <person name="Montilla E.A."/>
            <person name="Rojas F."/>
            <person name="Vargas M.N."/>
            <person name="Bonilla V."/>
            <person name="Duarte C."/>
        </authorList>
    </citation>
    <scope>NUCLEOTIDE SEQUENCE [LARGE SCALE GENOMIC DNA]</scope>
    <source>
        <strain evidence="5 6">320001806</strain>
    </source>
</reference>
<comment type="similarity">
    <text evidence="1">Belongs to the bacterial solute-binding protein 5 family.</text>
</comment>
<dbReference type="PANTHER" id="PTHR30290">
    <property type="entry name" value="PERIPLASMIC BINDING COMPONENT OF ABC TRANSPORTER"/>
    <property type="match status" value="1"/>
</dbReference>
<keyword evidence="2 3" id="KW-0732">Signal</keyword>
<comment type="caution">
    <text evidence="5">The sequence shown here is derived from an EMBL/GenBank/DDBJ whole genome shotgun (WGS) entry which is preliminary data.</text>
</comment>
<protein>
    <submittedName>
        <fullName evidence="5">ABC transporter substrate-binding protein</fullName>
    </submittedName>
</protein>
<gene>
    <name evidence="5" type="ORF">U5T69_02985</name>
</gene>
<sequence>MDRRSFLLASSATAAAWALPGMSWAAPGKSAFRWVPQADLALLDPMFTTVAMTQVHAQLVFDTLFGLDSQYLPSPQMAAGHTSENDGLLWKITLRDGLAFHDGSPVRAQDAVASIKRWSKRDLMGRSLMQATESLTALDDKTIQFKLSKPFPLILHALGRQSGNMACIMPERLASQPETEAVKEMVGSGPFTFAAAKWVSGSRVVYEKFAGYVPRKDDRKPDFAAGPKIAHVDEVHWHIIPDRATAIAALQANEVDGVEMVDSDFLPILTQDPNIKLVKRSLPTIGVMRFNHLHAPFNNVEIRRAVLSVVNQTEYMTAMNGADFPEYWSDRCGVFVPGSPMDSDAGMEKLTGKRDIEKARAAIKAAGYNGEKVVLLDPVDFPTWHAAALVTADLFKRLGFNVDLQTMDWGTAVQRRNNQEPVSAGGWSVAFTGNTGPNNLDPAGHLPMRGNGKQAWFGWPTSERLEQLRIDWSTRPTWTRRRRSAARSSCKCSRTCRTFRWAPPIRSRPCAANGRISSPRCRCSTRCTRLERNRRFS</sequence>
<dbReference type="InterPro" id="IPR000914">
    <property type="entry name" value="SBP_5_dom"/>
</dbReference>
<accession>A0ABU5X057</accession>
<dbReference type="Gene3D" id="3.10.105.10">
    <property type="entry name" value="Dipeptide-binding Protein, Domain 3"/>
    <property type="match status" value="1"/>
</dbReference>
<evidence type="ECO:0000313" key="5">
    <source>
        <dbReference type="EMBL" id="MEB2662203.1"/>
    </source>
</evidence>
<feature type="chain" id="PRO_5046119151" evidence="3">
    <location>
        <begin position="26"/>
        <end position="537"/>
    </location>
</feature>
<evidence type="ECO:0000256" key="3">
    <source>
        <dbReference type="SAM" id="SignalP"/>
    </source>
</evidence>
<feature type="domain" description="Solute-binding protein family 5" evidence="4">
    <location>
        <begin position="73"/>
        <end position="444"/>
    </location>
</feature>
<name>A0ABU5X057_BORPP</name>
<dbReference type="Pfam" id="PF00496">
    <property type="entry name" value="SBP_bac_5"/>
    <property type="match status" value="1"/>
</dbReference>
<dbReference type="Gene3D" id="3.90.76.10">
    <property type="entry name" value="Dipeptide-binding Protein, Domain 1"/>
    <property type="match status" value="1"/>
</dbReference>
<keyword evidence="6" id="KW-1185">Reference proteome</keyword>
<proteinExistence type="inferred from homology"/>
<evidence type="ECO:0000256" key="1">
    <source>
        <dbReference type="ARBA" id="ARBA00005695"/>
    </source>
</evidence>